<gene>
    <name evidence="1" type="ORF">QC764_0110660</name>
</gene>
<dbReference type="PANTHER" id="PTHR21310:SF51">
    <property type="entry name" value="AMINOGLYCOSIDE PHOSPHOTRANSFERASE DOMAIN-CONTAINING PROTEIN"/>
    <property type="match status" value="1"/>
</dbReference>
<proteinExistence type="predicted"/>
<sequence length="236" mass="26869">MAKTMAQLATLPSFDNIGCIQEDPGTPGKYIVSPVYHRDVMVEKEDPKVEATGPFDTAAEYLAMHTNVPDGGWGTSWTMATGRLLPVLVTYLPQDDGRFVLELPGFDSSNILVDASGRVTGITDCDLAQTVPPYVGYARYPGWITRDWDPVWYRPDSEHEDSRMELNAYRDYYATELERALVRRDDLVCAFVKHTRRSHRYEAIFWIALHSKPSRTEIVRKFLQLALPNLKTRIII</sequence>
<protein>
    <recommendedName>
        <fullName evidence="3">Aminoglycoside phosphotransferase domain-containing protein</fullName>
    </recommendedName>
</protein>
<name>A0ABR0HIL2_9PEZI</name>
<comment type="caution">
    <text evidence="1">The sequence shown here is derived from an EMBL/GenBank/DDBJ whole genome shotgun (WGS) entry which is preliminary data.</text>
</comment>
<dbReference type="GeneID" id="87961970"/>
<dbReference type="Proteomes" id="UP001323617">
    <property type="component" value="Unassembled WGS sequence"/>
</dbReference>
<dbReference type="RefSeq" id="XP_062795892.1">
    <property type="nucleotide sequence ID" value="XM_062941162.1"/>
</dbReference>
<accession>A0ABR0HIL2</accession>
<reference evidence="1 2" key="1">
    <citation type="journal article" date="2023" name="bioRxiv">
        <title>High-quality genome assemblies of four members of thePodospora anserinaspecies complex.</title>
        <authorList>
            <person name="Ament-Velasquez S.L."/>
            <person name="Vogan A.A."/>
            <person name="Wallerman O."/>
            <person name="Hartmann F."/>
            <person name="Gautier V."/>
            <person name="Silar P."/>
            <person name="Giraud T."/>
            <person name="Johannesson H."/>
        </authorList>
    </citation>
    <scope>NUCLEOTIDE SEQUENCE [LARGE SCALE GENOMIC DNA]</scope>
    <source>
        <strain evidence="1 2">CBS 124.78</strain>
    </source>
</reference>
<dbReference type="EMBL" id="JAFFHC010000008">
    <property type="protein sequence ID" value="KAK4667877.1"/>
    <property type="molecule type" value="Genomic_DNA"/>
</dbReference>
<evidence type="ECO:0000313" key="2">
    <source>
        <dbReference type="Proteomes" id="UP001323617"/>
    </source>
</evidence>
<evidence type="ECO:0008006" key="3">
    <source>
        <dbReference type="Google" id="ProtNLM"/>
    </source>
</evidence>
<organism evidence="1 2">
    <name type="scientific">Podospora pseudoanserina</name>
    <dbReference type="NCBI Taxonomy" id="2609844"/>
    <lineage>
        <taxon>Eukaryota</taxon>
        <taxon>Fungi</taxon>
        <taxon>Dikarya</taxon>
        <taxon>Ascomycota</taxon>
        <taxon>Pezizomycotina</taxon>
        <taxon>Sordariomycetes</taxon>
        <taxon>Sordariomycetidae</taxon>
        <taxon>Sordariales</taxon>
        <taxon>Podosporaceae</taxon>
        <taxon>Podospora</taxon>
    </lineage>
</organism>
<dbReference type="InterPro" id="IPR051678">
    <property type="entry name" value="AGP_Transferase"/>
</dbReference>
<dbReference type="PANTHER" id="PTHR21310">
    <property type="entry name" value="AMINOGLYCOSIDE PHOSPHOTRANSFERASE-RELATED-RELATED"/>
    <property type="match status" value="1"/>
</dbReference>
<keyword evidence="2" id="KW-1185">Reference proteome</keyword>
<evidence type="ECO:0000313" key="1">
    <source>
        <dbReference type="EMBL" id="KAK4667877.1"/>
    </source>
</evidence>